<protein>
    <submittedName>
        <fullName evidence="3">Transcriptional regulator, y4mF family</fullName>
    </submittedName>
</protein>
<dbReference type="InterPro" id="IPR001387">
    <property type="entry name" value="Cro/C1-type_HTH"/>
</dbReference>
<dbReference type="AlphaFoldDB" id="A0A554W6M4"/>
<name>A0A554W6M4_9BURK</name>
<comment type="caution">
    <text evidence="3">The sequence shown here is derived from an EMBL/GenBank/DDBJ whole genome shotgun (WGS) entry which is preliminary data.</text>
</comment>
<dbReference type="GO" id="GO:0003700">
    <property type="term" value="F:DNA-binding transcription factor activity"/>
    <property type="evidence" value="ECO:0007669"/>
    <property type="project" value="TreeGrafter"/>
</dbReference>
<evidence type="ECO:0000313" key="4">
    <source>
        <dbReference type="Proteomes" id="UP000315736"/>
    </source>
</evidence>
<gene>
    <name evidence="3" type="ORF">Talka_01657</name>
</gene>
<evidence type="ECO:0000256" key="1">
    <source>
        <dbReference type="ARBA" id="ARBA00023125"/>
    </source>
</evidence>
<dbReference type="GO" id="GO:0003677">
    <property type="term" value="F:DNA binding"/>
    <property type="evidence" value="ECO:0007669"/>
    <property type="project" value="UniProtKB-KW"/>
</dbReference>
<dbReference type="SMART" id="SM00530">
    <property type="entry name" value="HTH_XRE"/>
    <property type="match status" value="1"/>
</dbReference>
<dbReference type="PROSITE" id="PS50943">
    <property type="entry name" value="HTH_CROC1"/>
    <property type="match status" value="1"/>
</dbReference>
<dbReference type="PANTHER" id="PTHR46797:SF1">
    <property type="entry name" value="METHYLPHOSPHONATE SYNTHASE"/>
    <property type="match status" value="1"/>
</dbReference>
<dbReference type="SUPFAM" id="SSF47413">
    <property type="entry name" value="lambda repressor-like DNA-binding domains"/>
    <property type="match status" value="1"/>
</dbReference>
<organism evidence="3 4">
    <name type="scientific">Tepidimonas alkaliphilus</name>
    <dbReference type="NCBI Taxonomy" id="2588942"/>
    <lineage>
        <taxon>Bacteria</taxon>
        <taxon>Pseudomonadati</taxon>
        <taxon>Pseudomonadota</taxon>
        <taxon>Betaproteobacteria</taxon>
        <taxon>Burkholderiales</taxon>
        <taxon>Tepidimonas</taxon>
    </lineage>
</organism>
<dbReference type="CDD" id="cd00093">
    <property type="entry name" value="HTH_XRE"/>
    <property type="match status" value="1"/>
</dbReference>
<reference evidence="3 4" key="1">
    <citation type="submission" date="2019-07" db="EMBL/GenBank/DDBJ databases">
        <title>Tepidimonas alkaliphilus YIM 72238 draft genome.</title>
        <authorList>
            <person name="Da Costa M.S."/>
            <person name="Froufe H.J.C."/>
            <person name="Egas C."/>
            <person name="Albuquerque L."/>
        </authorList>
    </citation>
    <scope>NUCLEOTIDE SEQUENCE [LARGE SCALE GENOMIC DNA]</scope>
    <source>
        <strain evidence="3 4">YIM 72238</strain>
    </source>
</reference>
<dbReference type="Proteomes" id="UP000315736">
    <property type="component" value="Unassembled WGS sequence"/>
</dbReference>
<dbReference type="Pfam" id="PF01381">
    <property type="entry name" value="HTH_3"/>
    <property type="match status" value="1"/>
</dbReference>
<evidence type="ECO:0000259" key="2">
    <source>
        <dbReference type="PROSITE" id="PS50943"/>
    </source>
</evidence>
<dbReference type="GO" id="GO:0005829">
    <property type="term" value="C:cytosol"/>
    <property type="evidence" value="ECO:0007669"/>
    <property type="project" value="TreeGrafter"/>
</dbReference>
<evidence type="ECO:0000313" key="3">
    <source>
        <dbReference type="EMBL" id="TSE19233.1"/>
    </source>
</evidence>
<dbReference type="InterPro" id="IPR050807">
    <property type="entry name" value="TransReg_Diox_bact_type"/>
</dbReference>
<dbReference type="RefSeq" id="WP_143890665.1">
    <property type="nucleotide sequence ID" value="NZ_VJNB01000008.1"/>
</dbReference>
<accession>A0A554W6M4</accession>
<proteinExistence type="predicted"/>
<dbReference type="PANTHER" id="PTHR46797">
    <property type="entry name" value="HTH-TYPE TRANSCRIPTIONAL REGULATOR"/>
    <property type="match status" value="1"/>
</dbReference>
<dbReference type="EMBL" id="VJNB01000008">
    <property type="protein sequence ID" value="TSE19233.1"/>
    <property type="molecule type" value="Genomic_DNA"/>
</dbReference>
<keyword evidence="1" id="KW-0238">DNA-binding</keyword>
<dbReference type="Gene3D" id="1.10.260.40">
    <property type="entry name" value="lambda repressor-like DNA-binding domains"/>
    <property type="match status" value="1"/>
</dbReference>
<sequence length="124" mass="13724">MDGRPAFAVVPFAEWAALLERLEELQDIADFKEAVARGEETLPRAFVERRLAGEHPLRLWREHRGLTLQALADCVGCTRQMLSMIERGKAAPSADLLARLAAALDVEMDDLHPGWVTFLAGICA</sequence>
<feature type="domain" description="HTH cro/C1-type" evidence="2">
    <location>
        <begin position="57"/>
        <end position="111"/>
    </location>
</feature>
<keyword evidence="4" id="KW-1185">Reference proteome</keyword>
<dbReference type="InterPro" id="IPR010982">
    <property type="entry name" value="Lambda_DNA-bd_dom_sf"/>
</dbReference>
<dbReference type="OrthoDB" id="5679339at2"/>